<reference evidence="3" key="4">
    <citation type="submission" date="2016-08" db="EMBL/GenBank/DDBJ databases">
        <title>Sequencing, Assembly and Comparative Genomics of S. aureofaciens ATCC 10762.</title>
        <authorList>
            <person name="Gradnigo J.S."/>
            <person name="Johnson N."/>
            <person name="Somerville G.A."/>
        </authorList>
    </citation>
    <scope>NUCLEOTIDE SEQUENCE [LARGE SCALE GENOMIC DNA]</scope>
    <source>
        <strain evidence="3">ATCC 10762</strain>
    </source>
</reference>
<reference evidence="3 4" key="2">
    <citation type="submission" date="2014-07" db="EMBL/GenBank/DDBJ databases">
        <authorList>
            <person name="Zhang J.E."/>
            <person name="Yang H."/>
            <person name="Guo J."/>
            <person name="Deng Z."/>
            <person name="Luo H."/>
            <person name="Luo M."/>
            <person name="Zhao B."/>
        </authorList>
    </citation>
    <scope>NUCLEOTIDE SEQUENCE [LARGE SCALE GENOMIC DNA]</scope>
    <source>
        <strain evidence="3">ATCC 10762</strain>
        <strain evidence="4">ATCC 10762 / DSM 40127 / CCM 3239 / JCM 4008 / LMG 5968 / NBRC 12843 / NCIMB 8234 / A-377</strain>
    </source>
</reference>
<comment type="caution">
    <text evidence="3">The sequence shown here is derived from an EMBL/GenBank/DDBJ whole genome shotgun (WGS) entry which is preliminary data.</text>
</comment>
<dbReference type="RefSeq" id="WP_030287651.1">
    <property type="nucleotide sequence ID" value="NZ_BMUB01000002.1"/>
</dbReference>
<reference evidence="2" key="5">
    <citation type="submission" date="2020-09" db="EMBL/GenBank/DDBJ databases">
        <authorList>
            <person name="Sun Q."/>
            <person name="Ohkuma M."/>
        </authorList>
    </citation>
    <scope>NUCLEOTIDE SEQUENCE</scope>
    <source>
        <strain evidence="2">JCM 4434</strain>
    </source>
</reference>
<keyword evidence="4" id="KW-1185">Reference proteome</keyword>
<evidence type="ECO:0000313" key="2">
    <source>
        <dbReference type="EMBL" id="GGU59418.1"/>
    </source>
</evidence>
<dbReference type="EMBL" id="JPRF03000065">
    <property type="protein sequence ID" value="OEV33377.1"/>
    <property type="molecule type" value="Genomic_DNA"/>
</dbReference>
<keyword evidence="1" id="KW-0812">Transmembrane</keyword>
<keyword evidence="1" id="KW-0472">Membrane</keyword>
<sequence>MGFVLVFLVALVATVVGTTLFLVRRERARRHWAGEIEGLSVEQHRTAQAAQMRSTYTSVAVHNGHGLFTDDLHKHHP</sequence>
<accession>A0A1E7MY61</accession>
<protein>
    <submittedName>
        <fullName evidence="3">Uncharacterized protein</fullName>
    </submittedName>
</protein>
<evidence type="ECO:0000313" key="5">
    <source>
        <dbReference type="Proteomes" id="UP000610124"/>
    </source>
</evidence>
<accession>A0A8H9HE65</accession>
<reference evidence="2 5" key="1">
    <citation type="journal article" date="2014" name="Int. J. Syst. Evol. Microbiol.">
        <title>Complete genome sequence of Corynebacterium casei LMG S-19264T (=DSM 44701T), isolated from a smear-ripened cheese.</title>
        <authorList>
            <consortium name="US DOE Joint Genome Institute (JGI-PGF)"/>
            <person name="Walter F."/>
            <person name="Albersmeier A."/>
            <person name="Kalinowski J."/>
            <person name="Ruckert C."/>
        </authorList>
    </citation>
    <scope>NUCLEOTIDE SEQUENCE [LARGE SCALE GENOMIC DNA]</scope>
    <source>
        <strain evidence="2 5">JCM 4434</strain>
    </source>
</reference>
<gene>
    <name evidence="2" type="ORF">GCM10010502_07200</name>
    <name evidence="3" type="ORF">HS99_0012355</name>
</gene>
<keyword evidence="1" id="KW-1133">Transmembrane helix</keyword>
<reference evidence="4" key="3">
    <citation type="submission" date="2016-08" db="EMBL/GenBank/DDBJ databases">
        <title>Sequencing, assembly and comparative genomics of S. aureofaciens ATCC 10762.</title>
        <authorList>
            <person name="Gradnigo J.S."/>
            <person name="Johnson N."/>
            <person name="Somerville G.A."/>
        </authorList>
    </citation>
    <scope>NUCLEOTIDE SEQUENCE [LARGE SCALE GENOMIC DNA]</scope>
    <source>
        <strain evidence="4">ATCC 10762 / DSM 40127 / CCM 3239 / JCM 4008 / LMG 5968 / NBRC 12843 / NCIMB 8234 / A-377</strain>
    </source>
</reference>
<dbReference type="AlphaFoldDB" id="A0A1E7MY61"/>
<dbReference type="Proteomes" id="UP000037395">
    <property type="component" value="Unassembled WGS sequence"/>
</dbReference>
<evidence type="ECO:0000313" key="3">
    <source>
        <dbReference type="EMBL" id="OEV33377.1"/>
    </source>
</evidence>
<dbReference type="OrthoDB" id="4330790at2"/>
<dbReference type="EMBL" id="BMUB01000002">
    <property type="protein sequence ID" value="GGU59418.1"/>
    <property type="molecule type" value="Genomic_DNA"/>
</dbReference>
<proteinExistence type="predicted"/>
<feature type="transmembrane region" description="Helical" evidence="1">
    <location>
        <begin position="6"/>
        <end position="23"/>
    </location>
</feature>
<dbReference type="Proteomes" id="UP000610124">
    <property type="component" value="Unassembled WGS sequence"/>
</dbReference>
<evidence type="ECO:0000256" key="1">
    <source>
        <dbReference type="SAM" id="Phobius"/>
    </source>
</evidence>
<organism evidence="3 4">
    <name type="scientific">Kitasatospora aureofaciens</name>
    <name type="common">Streptomyces aureofaciens</name>
    <dbReference type="NCBI Taxonomy" id="1894"/>
    <lineage>
        <taxon>Bacteria</taxon>
        <taxon>Bacillati</taxon>
        <taxon>Actinomycetota</taxon>
        <taxon>Actinomycetes</taxon>
        <taxon>Kitasatosporales</taxon>
        <taxon>Streptomycetaceae</taxon>
        <taxon>Kitasatospora</taxon>
    </lineage>
</organism>
<evidence type="ECO:0000313" key="4">
    <source>
        <dbReference type="Proteomes" id="UP000037395"/>
    </source>
</evidence>
<name>A0A1E7MY61_KITAU</name>
<dbReference type="GeneID" id="97483895"/>
<dbReference type="KEGG" id="kau:B6264_17580"/>